<accession>A0ABM5U4F4</accession>
<keyword evidence="2" id="KW-0812">Transmembrane</keyword>
<evidence type="ECO:0000256" key="1">
    <source>
        <dbReference type="SAM" id="MobiDB-lite"/>
    </source>
</evidence>
<keyword evidence="2" id="KW-1133">Transmembrane helix</keyword>
<protein>
    <submittedName>
        <fullName evidence="3">Uncharacterized protein</fullName>
    </submittedName>
</protein>
<sequence length="82" mass="9709">MFIFSWLELLFNSFIKRITNIKNFLITFIVILSFNSIYAKNLELMRQNIGNANQNTEQSSSKNKQQVSNQSHQLFNEYKNQS</sequence>
<name>A0ABM5U4F4_9GAMM</name>
<feature type="compositionally biased region" description="Low complexity" evidence="1">
    <location>
        <begin position="58"/>
        <end position="73"/>
    </location>
</feature>
<dbReference type="Proteomes" id="UP000035930">
    <property type="component" value="Chromosome"/>
</dbReference>
<keyword evidence="2" id="KW-0472">Membrane</keyword>
<dbReference type="EMBL" id="CP011923">
    <property type="protein sequence ID" value="AKN87910.1"/>
    <property type="molecule type" value="Genomic_DNA"/>
</dbReference>
<feature type="transmembrane region" description="Helical" evidence="2">
    <location>
        <begin position="20"/>
        <end position="38"/>
    </location>
</feature>
<gene>
    <name evidence="3" type="ORF">FNO190_0009</name>
</gene>
<evidence type="ECO:0000313" key="3">
    <source>
        <dbReference type="EMBL" id="AKN87910.1"/>
    </source>
</evidence>
<feature type="region of interest" description="Disordered" evidence="1">
    <location>
        <begin position="53"/>
        <end position="82"/>
    </location>
</feature>
<keyword evidence="4" id="KW-1185">Reference proteome</keyword>
<proteinExistence type="predicted"/>
<reference evidence="3" key="1">
    <citation type="submission" date="2017-08" db="EMBL/GenBank/DDBJ databases">
        <title>Complete Genome Sequence of Francisella noatunensis subsp. orientalis strain FNO190.</title>
        <authorList>
            <person name="Pereira F.L."/>
            <person name="Goncalves L.A."/>
            <person name="Guilherme T.C."/>
            <person name="Soares S.C."/>
            <person name="Dorella F.A."/>
            <person name="Carvalho A.F."/>
            <person name="Leibowitz M.P."/>
            <person name="Leal C.A.G."/>
            <person name="Azevedo V.A.C."/>
            <person name="Figueiredo H.C.P."/>
        </authorList>
    </citation>
    <scope>NUCLEOTIDE SEQUENCE</scope>
    <source>
        <strain evidence="3">FNO190</strain>
    </source>
</reference>
<evidence type="ECO:0000256" key="2">
    <source>
        <dbReference type="SAM" id="Phobius"/>
    </source>
</evidence>
<evidence type="ECO:0000313" key="4">
    <source>
        <dbReference type="Proteomes" id="UP000035930"/>
    </source>
</evidence>
<organism evidence="3 4">
    <name type="scientific">Francisella orientalis</name>
    <dbReference type="NCBI Taxonomy" id="299583"/>
    <lineage>
        <taxon>Bacteria</taxon>
        <taxon>Pseudomonadati</taxon>
        <taxon>Pseudomonadota</taxon>
        <taxon>Gammaproteobacteria</taxon>
        <taxon>Thiotrichales</taxon>
        <taxon>Francisellaceae</taxon>
        <taxon>Francisella</taxon>
    </lineage>
</organism>
<dbReference type="RefSeq" id="WP_030003295.1">
    <property type="nucleotide sequence ID" value="NZ_QPQO01000001.1"/>
</dbReference>